<dbReference type="InParanoid" id="A0A0C3DKZ2"/>
<sequence length="66" mass="6991">MGSLGCDNATDSRTKVFDVSNAGSTRGLHVQWVVQSSGRCLGTRKTLPLQLQVSKSAGPESQQRGT</sequence>
<reference evidence="2" key="2">
    <citation type="submission" date="2015-01" db="EMBL/GenBank/DDBJ databases">
        <title>Evolutionary Origins and Diversification of the Mycorrhizal Mutualists.</title>
        <authorList>
            <consortium name="DOE Joint Genome Institute"/>
            <consortium name="Mycorrhizal Genomics Consortium"/>
            <person name="Kohler A."/>
            <person name="Kuo A."/>
            <person name="Nagy L.G."/>
            <person name="Floudas D."/>
            <person name="Copeland A."/>
            <person name="Barry K.W."/>
            <person name="Cichocki N."/>
            <person name="Veneault-Fourrey C."/>
            <person name="LaButti K."/>
            <person name="Lindquist E.A."/>
            <person name="Lipzen A."/>
            <person name="Lundell T."/>
            <person name="Morin E."/>
            <person name="Murat C."/>
            <person name="Riley R."/>
            <person name="Ohm R."/>
            <person name="Sun H."/>
            <person name="Tunlid A."/>
            <person name="Henrissat B."/>
            <person name="Grigoriev I.V."/>
            <person name="Hibbett D.S."/>
            <person name="Martin F."/>
        </authorList>
    </citation>
    <scope>NUCLEOTIDE SEQUENCE [LARGE SCALE GENOMIC DNA]</scope>
    <source>
        <strain evidence="2">Foug A</strain>
    </source>
</reference>
<organism evidence="1 2">
    <name type="scientific">Scleroderma citrinum Foug A</name>
    <dbReference type="NCBI Taxonomy" id="1036808"/>
    <lineage>
        <taxon>Eukaryota</taxon>
        <taxon>Fungi</taxon>
        <taxon>Dikarya</taxon>
        <taxon>Basidiomycota</taxon>
        <taxon>Agaricomycotina</taxon>
        <taxon>Agaricomycetes</taxon>
        <taxon>Agaricomycetidae</taxon>
        <taxon>Boletales</taxon>
        <taxon>Sclerodermatineae</taxon>
        <taxon>Sclerodermataceae</taxon>
        <taxon>Scleroderma</taxon>
    </lineage>
</organism>
<dbReference type="AlphaFoldDB" id="A0A0C3DKZ2"/>
<dbReference type="Proteomes" id="UP000053989">
    <property type="component" value="Unassembled WGS sequence"/>
</dbReference>
<reference evidence="1 2" key="1">
    <citation type="submission" date="2014-04" db="EMBL/GenBank/DDBJ databases">
        <authorList>
            <consortium name="DOE Joint Genome Institute"/>
            <person name="Kuo A."/>
            <person name="Kohler A."/>
            <person name="Nagy L.G."/>
            <person name="Floudas D."/>
            <person name="Copeland A."/>
            <person name="Barry K.W."/>
            <person name="Cichocki N."/>
            <person name="Veneault-Fourrey C."/>
            <person name="LaButti K."/>
            <person name="Lindquist E.A."/>
            <person name="Lipzen A."/>
            <person name="Lundell T."/>
            <person name="Morin E."/>
            <person name="Murat C."/>
            <person name="Sun H."/>
            <person name="Tunlid A."/>
            <person name="Henrissat B."/>
            <person name="Grigoriev I.V."/>
            <person name="Hibbett D.S."/>
            <person name="Martin F."/>
            <person name="Nordberg H.P."/>
            <person name="Cantor M.N."/>
            <person name="Hua S.X."/>
        </authorList>
    </citation>
    <scope>NUCLEOTIDE SEQUENCE [LARGE SCALE GENOMIC DNA]</scope>
    <source>
        <strain evidence="1 2">Foug A</strain>
    </source>
</reference>
<protein>
    <submittedName>
        <fullName evidence="1">Uncharacterized protein</fullName>
    </submittedName>
</protein>
<evidence type="ECO:0000313" key="1">
    <source>
        <dbReference type="EMBL" id="KIM56741.1"/>
    </source>
</evidence>
<dbReference type="EMBL" id="KN822110">
    <property type="protein sequence ID" value="KIM56741.1"/>
    <property type="molecule type" value="Genomic_DNA"/>
</dbReference>
<accession>A0A0C3DKZ2</accession>
<dbReference type="HOGENOM" id="CLU_2832643_0_0_1"/>
<keyword evidence="2" id="KW-1185">Reference proteome</keyword>
<name>A0A0C3DKZ2_9AGAM</name>
<gene>
    <name evidence="1" type="ORF">SCLCIDRAFT_1219997</name>
</gene>
<evidence type="ECO:0000313" key="2">
    <source>
        <dbReference type="Proteomes" id="UP000053989"/>
    </source>
</evidence>
<proteinExistence type="predicted"/>